<sequence>MGKGVFVFQRRIRSGFLRKVVNRGAQDRVAETGVITVQDDDSEVEVVLEESGSGCNTPVVVPGIGITLCLGWYREVLPPIVEEPSLIGESSAGSNKSYAAAVRKGVLPGKKNQAKYQAKGSVKTRAAHIQPVR</sequence>
<evidence type="ECO:0000313" key="1">
    <source>
        <dbReference type="EMBL" id="GAA0171657.1"/>
    </source>
</evidence>
<reference evidence="1 2" key="1">
    <citation type="submission" date="2024-01" db="EMBL/GenBank/DDBJ databases">
        <title>The complete chloroplast genome sequence of Lithospermum erythrorhizon: insights into the phylogenetic relationship among Boraginaceae species and the maternal lineages of purple gromwells.</title>
        <authorList>
            <person name="Okada T."/>
            <person name="Watanabe K."/>
        </authorList>
    </citation>
    <scope>NUCLEOTIDE SEQUENCE [LARGE SCALE GENOMIC DNA]</scope>
</reference>
<keyword evidence="2" id="KW-1185">Reference proteome</keyword>
<accession>A0AAV3RBD2</accession>
<proteinExistence type="predicted"/>
<dbReference type="EMBL" id="BAABME010007767">
    <property type="protein sequence ID" value="GAA0171657.1"/>
    <property type="molecule type" value="Genomic_DNA"/>
</dbReference>
<organism evidence="1 2">
    <name type="scientific">Lithospermum erythrorhizon</name>
    <name type="common">Purple gromwell</name>
    <name type="synonym">Lithospermum officinale var. erythrorhizon</name>
    <dbReference type="NCBI Taxonomy" id="34254"/>
    <lineage>
        <taxon>Eukaryota</taxon>
        <taxon>Viridiplantae</taxon>
        <taxon>Streptophyta</taxon>
        <taxon>Embryophyta</taxon>
        <taxon>Tracheophyta</taxon>
        <taxon>Spermatophyta</taxon>
        <taxon>Magnoliopsida</taxon>
        <taxon>eudicotyledons</taxon>
        <taxon>Gunneridae</taxon>
        <taxon>Pentapetalae</taxon>
        <taxon>asterids</taxon>
        <taxon>lamiids</taxon>
        <taxon>Boraginales</taxon>
        <taxon>Boraginaceae</taxon>
        <taxon>Boraginoideae</taxon>
        <taxon>Lithospermeae</taxon>
        <taxon>Lithospermum</taxon>
    </lineage>
</organism>
<comment type="caution">
    <text evidence="1">The sequence shown here is derived from an EMBL/GenBank/DDBJ whole genome shotgun (WGS) entry which is preliminary data.</text>
</comment>
<gene>
    <name evidence="1" type="ORF">LIER_25639</name>
</gene>
<evidence type="ECO:0000313" key="2">
    <source>
        <dbReference type="Proteomes" id="UP001454036"/>
    </source>
</evidence>
<dbReference type="AlphaFoldDB" id="A0AAV3RBD2"/>
<name>A0AAV3RBD2_LITER</name>
<dbReference type="Proteomes" id="UP001454036">
    <property type="component" value="Unassembled WGS sequence"/>
</dbReference>
<protein>
    <submittedName>
        <fullName evidence="1">Uncharacterized protein</fullName>
    </submittedName>
</protein>